<dbReference type="Pfam" id="PF00326">
    <property type="entry name" value="Peptidase_S9"/>
    <property type="match status" value="1"/>
</dbReference>
<dbReference type="PANTHER" id="PTHR11757">
    <property type="entry name" value="PROTEASE FAMILY S9A OLIGOPEPTIDASE"/>
    <property type="match status" value="1"/>
</dbReference>
<evidence type="ECO:0000256" key="4">
    <source>
        <dbReference type="ARBA" id="ARBA00022825"/>
    </source>
</evidence>
<protein>
    <submittedName>
        <fullName evidence="7">S9 family peptidase</fullName>
    </submittedName>
</protein>
<evidence type="ECO:0000259" key="5">
    <source>
        <dbReference type="Pfam" id="PF00326"/>
    </source>
</evidence>
<sequence length="705" mass="79139">MVKENPQLEILSFPEPITEKKPFNFSVFGTKISDNYAWLKAKNWQEVLEDPKLLPENIKEHLLDENKFTEKSFSRIKPFASLLQSEMRARIKEDDTSVPENDGPYAYLTRFTEGAQHGQFCRQNRQTGQEQVLIDADIEAKDLSYFDLGDTEVSPDHSLLAWSADTNGSEFYTIAIRDIPTSQDQEERIEKTSGDIVWINNSKGFYYIELDSKHRPVRVKRHILGTPITSDPVIYEEKDSGFFISIEKTQSGRFIIIGSHDHETSEAWLLDADDANSAPVIVTKRNRGVQYEVEHWGNDLIILTNADGAEDFKIISTPVTSPDKSNWQDLVPHRPGVMLLSVLPLAQYLIRAERENANTQIIIRDMQTSQEQQIVFEDEAYALSIEAGREFDTSIIRFVYSSMRVPSEVYDYNIDTQERILRKRQEVPSGHNPEDYIVARIMAVASDGAEMPVSLIHHKDTPIDGSAPCLLYGYGSYGHSISAGFRTNLFSLVDRGFIYAIAHIRGGTEKGWHWYQNGKRDKKMNTFTDFITCAEQLIRSGYTSKGAILAQGGSAGGMLMGAVANLAPELFAGIIAEVPFVDVLNTMLDTELPLTPPEWPEWGNPAASKEEFETILAYSPYDNIKAQNYPAILALGGLTDPRVTYWEPAKWVAKLRATMTGGGPIFLQTNMDAGHGGASGRFDRLEEVALVYSFAIAVAQKAKHP</sequence>
<comment type="caution">
    <text evidence="7">The sequence shown here is derived from an EMBL/GenBank/DDBJ whole genome shotgun (WGS) entry which is preliminary data.</text>
</comment>
<dbReference type="SUPFAM" id="SSF50993">
    <property type="entry name" value="Peptidase/esterase 'gauge' domain"/>
    <property type="match status" value="1"/>
</dbReference>
<dbReference type="RefSeq" id="WP_346336429.1">
    <property type="nucleotide sequence ID" value="NZ_JBBYXI010000002.1"/>
</dbReference>
<feature type="domain" description="Peptidase S9A N-terminal" evidence="6">
    <location>
        <begin position="18"/>
        <end position="423"/>
    </location>
</feature>
<dbReference type="InterPro" id="IPR051543">
    <property type="entry name" value="Serine_Peptidase_S9A"/>
</dbReference>
<keyword evidence="3" id="KW-0378">Hydrolase</keyword>
<evidence type="ECO:0000313" key="8">
    <source>
        <dbReference type="Proteomes" id="UP001418637"/>
    </source>
</evidence>
<evidence type="ECO:0000313" key="7">
    <source>
        <dbReference type="EMBL" id="MEN3930418.1"/>
    </source>
</evidence>
<dbReference type="Pfam" id="PF02897">
    <property type="entry name" value="Peptidase_S9_N"/>
    <property type="match status" value="1"/>
</dbReference>
<organism evidence="7 8">
    <name type="scientific">Hohaiivirga grylli</name>
    <dbReference type="NCBI Taxonomy" id="3133970"/>
    <lineage>
        <taxon>Bacteria</taxon>
        <taxon>Pseudomonadati</taxon>
        <taxon>Pseudomonadota</taxon>
        <taxon>Alphaproteobacteria</taxon>
        <taxon>Hyphomicrobiales</taxon>
        <taxon>Methylobacteriaceae</taxon>
        <taxon>Hohaiivirga</taxon>
    </lineage>
</organism>
<proteinExistence type="inferred from homology"/>
<evidence type="ECO:0000256" key="1">
    <source>
        <dbReference type="ARBA" id="ARBA00005228"/>
    </source>
</evidence>
<dbReference type="InterPro" id="IPR023302">
    <property type="entry name" value="Pept_S9A_N"/>
</dbReference>
<name>A0ABV0BHG4_9HYPH</name>
<dbReference type="Proteomes" id="UP001418637">
    <property type="component" value="Unassembled WGS sequence"/>
</dbReference>
<dbReference type="InterPro" id="IPR029058">
    <property type="entry name" value="AB_hydrolase_fold"/>
</dbReference>
<evidence type="ECO:0000256" key="2">
    <source>
        <dbReference type="ARBA" id="ARBA00022670"/>
    </source>
</evidence>
<evidence type="ECO:0000259" key="6">
    <source>
        <dbReference type="Pfam" id="PF02897"/>
    </source>
</evidence>
<dbReference type="PRINTS" id="PR00862">
    <property type="entry name" value="PROLIGOPTASE"/>
</dbReference>
<keyword evidence="2" id="KW-0645">Protease</keyword>
<dbReference type="InterPro" id="IPR002470">
    <property type="entry name" value="Peptidase_S9A"/>
</dbReference>
<dbReference type="SUPFAM" id="SSF53474">
    <property type="entry name" value="alpha/beta-Hydrolases"/>
    <property type="match status" value="1"/>
</dbReference>
<accession>A0ABV0BHG4</accession>
<feature type="domain" description="Peptidase S9 prolyl oligopeptidase catalytic" evidence="5">
    <location>
        <begin position="485"/>
        <end position="700"/>
    </location>
</feature>
<dbReference type="InterPro" id="IPR001375">
    <property type="entry name" value="Peptidase_S9_cat"/>
</dbReference>
<evidence type="ECO:0000256" key="3">
    <source>
        <dbReference type="ARBA" id="ARBA00022801"/>
    </source>
</evidence>
<keyword evidence="4" id="KW-0720">Serine protease</keyword>
<dbReference type="Gene3D" id="3.40.50.1820">
    <property type="entry name" value="alpha/beta hydrolase"/>
    <property type="match status" value="1"/>
</dbReference>
<dbReference type="PANTHER" id="PTHR11757:SF19">
    <property type="entry name" value="PROLYL ENDOPEPTIDASE-LIKE"/>
    <property type="match status" value="1"/>
</dbReference>
<dbReference type="Gene3D" id="2.130.10.120">
    <property type="entry name" value="Prolyl oligopeptidase, N-terminal domain"/>
    <property type="match status" value="1"/>
</dbReference>
<reference evidence="7 8" key="1">
    <citation type="submission" date="2024-04" db="EMBL/GenBank/DDBJ databases">
        <title>A novel species isolated from cricket.</title>
        <authorList>
            <person name="Wang H.-C."/>
        </authorList>
    </citation>
    <scope>NUCLEOTIDE SEQUENCE [LARGE SCALE GENOMIC DNA]</scope>
    <source>
        <strain evidence="7 8">WL0021</strain>
    </source>
</reference>
<comment type="similarity">
    <text evidence="1">Belongs to the peptidase S9A family.</text>
</comment>
<keyword evidence="8" id="KW-1185">Reference proteome</keyword>
<dbReference type="EMBL" id="JBBYXI010000002">
    <property type="protein sequence ID" value="MEN3930418.1"/>
    <property type="molecule type" value="Genomic_DNA"/>
</dbReference>
<gene>
    <name evidence="7" type="ORF">WJT86_04985</name>
</gene>